<gene>
    <name evidence="2" type="ORF">N656DRAFT_841422</name>
</gene>
<feature type="region of interest" description="Disordered" evidence="1">
    <location>
        <begin position="1"/>
        <end position="42"/>
    </location>
</feature>
<dbReference type="Proteomes" id="UP001302812">
    <property type="component" value="Unassembled WGS sequence"/>
</dbReference>
<dbReference type="EMBL" id="MU853332">
    <property type="protein sequence ID" value="KAK4117820.1"/>
    <property type="molecule type" value="Genomic_DNA"/>
</dbReference>
<comment type="caution">
    <text evidence="2">The sequence shown here is derived from an EMBL/GenBank/DDBJ whole genome shotgun (WGS) entry which is preliminary data.</text>
</comment>
<dbReference type="RefSeq" id="XP_064675390.1">
    <property type="nucleotide sequence ID" value="XM_064818990.1"/>
</dbReference>
<organism evidence="2 3">
    <name type="scientific">Canariomyces notabilis</name>
    <dbReference type="NCBI Taxonomy" id="2074819"/>
    <lineage>
        <taxon>Eukaryota</taxon>
        <taxon>Fungi</taxon>
        <taxon>Dikarya</taxon>
        <taxon>Ascomycota</taxon>
        <taxon>Pezizomycotina</taxon>
        <taxon>Sordariomycetes</taxon>
        <taxon>Sordariomycetidae</taxon>
        <taxon>Sordariales</taxon>
        <taxon>Chaetomiaceae</taxon>
        <taxon>Canariomyces</taxon>
    </lineage>
</organism>
<feature type="non-terminal residue" evidence="2">
    <location>
        <position position="1"/>
    </location>
</feature>
<sequence>WLLPPGSPTGLRSSAAGRRLPASGLPTRPTADAIPGGAASQGGEESRLLLHLHCHPLLLLGVRRDV</sequence>
<name>A0AAN6TPL0_9PEZI</name>
<dbReference type="AlphaFoldDB" id="A0AAN6TPL0"/>
<proteinExistence type="predicted"/>
<accession>A0AAN6TPL0</accession>
<evidence type="ECO:0000256" key="1">
    <source>
        <dbReference type="SAM" id="MobiDB-lite"/>
    </source>
</evidence>
<evidence type="ECO:0000313" key="3">
    <source>
        <dbReference type="Proteomes" id="UP001302812"/>
    </source>
</evidence>
<protein>
    <submittedName>
        <fullName evidence="2">Uncharacterized protein</fullName>
    </submittedName>
</protein>
<reference evidence="2" key="1">
    <citation type="journal article" date="2023" name="Mol. Phylogenet. Evol.">
        <title>Genome-scale phylogeny and comparative genomics of the fungal order Sordariales.</title>
        <authorList>
            <person name="Hensen N."/>
            <person name="Bonometti L."/>
            <person name="Westerberg I."/>
            <person name="Brannstrom I.O."/>
            <person name="Guillou S."/>
            <person name="Cros-Aarteil S."/>
            <person name="Calhoun S."/>
            <person name="Haridas S."/>
            <person name="Kuo A."/>
            <person name="Mondo S."/>
            <person name="Pangilinan J."/>
            <person name="Riley R."/>
            <person name="LaButti K."/>
            <person name="Andreopoulos B."/>
            <person name="Lipzen A."/>
            <person name="Chen C."/>
            <person name="Yan M."/>
            <person name="Daum C."/>
            <person name="Ng V."/>
            <person name="Clum A."/>
            <person name="Steindorff A."/>
            <person name="Ohm R.A."/>
            <person name="Martin F."/>
            <person name="Silar P."/>
            <person name="Natvig D.O."/>
            <person name="Lalanne C."/>
            <person name="Gautier V."/>
            <person name="Ament-Velasquez S.L."/>
            <person name="Kruys A."/>
            <person name="Hutchinson M.I."/>
            <person name="Powell A.J."/>
            <person name="Barry K."/>
            <person name="Miller A.N."/>
            <person name="Grigoriev I.V."/>
            <person name="Debuchy R."/>
            <person name="Gladieux P."/>
            <person name="Hiltunen Thoren M."/>
            <person name="Johannesson H."/>
        </authorList>
    </citation>
    <scope>NUCLEOTIDE SEQUENCE</scope>
    <source>
        <strain evidence="2">CBS 508.74</strain>
    </source>
</reference>
<reference evidence="2" key="2">
    <citation type="submission" date="2023-05" db="EMBL/GenBank/DDBJ databases">
        <authorList>
            <consortium name="Lawrence Berkeley National Laboratory"/>
            <person name="Steindorff A."/>
            <person name="Hensen N."/>
            <person name="Bonometti L."/>
            <person name="Westerberg I."/>
            <person name="Brannstrom I.O."/>
            <person name="Guillou S."/>
            <person name="Cros-Aarteil S."/>
            <person name="Calhoun S."/>
            <person name="Haridas S."/>
            <person name="Kuo A."/>
            <person name="Mondo S."/>
            <person name="Pangilinan J."/>
            <person name="Riley R."/>
            <person name="Labutti K."/>
            <person name="Andreopoulos B."/>
            <person name="Lipzen A."/>
            <person name="Chen C."/>
            <person name="Yanf M."/>
            <person name="Daum C."/>
            <person name="Ng V."/>
            <person name="Clum A."/>
            <person name="Ohm R."/>
            <person name="Martin F."/>
            <person name="Silar P."/>
            <person name="Natvig D."/>
            <person name="Lalanne C."/>
            <person name="Gautier V."/>
            <person name="Ament-Velasquez S.L."/>
            <person name="Kruys A."/>
            <person name="Hutchinson M.I."/>
            <person name="Powell A.J."/>
            <person name="Barry K."/>
            <person name="Miller A.N."/>
            <person name="Grigoriev I.V."/>
            <person name="Debuchy R."/>
            <person name="Gladieux P."/>
            <person name="Thoren M.H."/>
            <person name="Johannesson H."/>
        </authorList>
    </citation>
    <scope>NUCLEOTIDE SEQUENCE</scope>
    <source>
        <strain evidence="2">CBS 508.74</strain>
    </source>
</reference>
<keyword evidence="3" id="KW-1185">Reference proteome</keyword>
<dbReference type="GeneID" id="89943116"/>
<evidence type="ECO:0000313" key="2">
    <source>
        <dbReference type="EMBL" id="KAK4117820.1"/>
    </source>
</evidence>